<dbReference type="EMBL" id="JBEXIP010000023">
    <property type="protein sequence ID" value="MET8436110.1"/>
    <property type="molecule type" value="Genomic_DNA"/>
</dbReference>
<dbReference type="CDD" id="cd03467">
    <property type="entry name" value="Rieske"/>
    <property type="match status" value="1"/>
</dbReference>
<dbReference type="InterPro" id="IPR014349">
    <property type="entry name" value="Rieske_Fe-S_prot"/>
</dbReference>
<dbReference type="InterPro" id="IPR017941">
    <property type="entry name" value="Rieske_2Fe-2S"/>
</dbReference>
<feature type="domain" description="Rieske" evidence="11">
    <location>
        <begin position="64"/>
        <end position="156"/>
    </location>
</feature>
<keyword evidence="5" id="KW-0408">Iron</keyword>
<dbReference type="PANTHER" id="PTHR10134">
    <property type="entry name" value="CYTOCHROME B-C1 COMPLEX SUBUNIT RIESKE, MITOCHONDRIAL"/>
    <property type="match status" value="1"/>
</dbReference>
<evidence type="ECO:0000256" key="7">
    <source>
        <dbReference type="ARBA" id="ARBA00023157"/>
    </source>
</evidence>
<proteinExistence type="predicted"/>
<dbReference type="Pfam" id="PF00355">
    <property type="entry name" value="Rieske"/>
    <property type="match status" value="1"/>
</dbReference>
<comment type="caution">
    <text evidence="12">The sequence shown here is derived from an EMBL/GenBank/DDBJ whole genome shotgun (WGS) entry which is preliminary data.</text>
</comment>
<dbReference type="PRINTS" id="PR00162">
    <property type="entry name" value="RIESKE"/>
</dbReference>
<accession>A0ABV2UE35</accession>
<evidence type="ECO:0000313" key="12">
    <source>
        <dbReference type="EMBL" id="MET8436110.1"/>
    </source>
</evidence>
<evidence type="ECO:0000256" key="3">
    <source>
        <dbReference type="ARBA" id="ARBA00022714"/>
    </source>
</evidence>
<evidence type="ECO:0000256" key="9">
    <source>
        <dbReference type="ARBA" id="ARBA00034078"/>
    </source>
</evidence>
<sequence length="158" mass="15082">MSASQEHEVGLGRRTVVAGVGAVGVAAVLTACGSSKDSGGSGTVEPAKGATADGADDGAGDGGNVLAKTADIPEGGGKIFADAGVVVTQPKAGEFKAFSSKCTHMGCAVTSISGGTINCPCHGSKFDATTGDVSGGPATEPLPAATITVKGDSIMLAS</sequence>
<keyword evidence="4" id="KW-0479">Metal-binding</keyword>
<dbReference type="Proteomes" id="UP001550044">
    <property type="component" value="Unassembled WGS sequence"/>
</dbReference>
<evidence type="ECO:0000256" key="4">
    <source>
        <dbReference type="ARBA" id="ARBA00022723"/>
    </source>
</evidence>
<dbReference type="InterPro" id="IPR005805">
    <property type="entry name" value="Rieske_Fe-S_prot_C"/>
</dbReference>
<keyword evidence="13" id="KW-1185">Reference proteome</keyword>
<keyword evidence="3" id="KW-0001">2Fe-2S</keyword>
<keyword evidence="6" id="KW-0411">Iron-sulfur</keyword>
<evidence type="ECO:0000259" key="11">
    <source>
        <dbReference type="PROSITE" id="PS51296"/>
    </source>
</evidence>
<name>A0ABV2UE35_9ACTN</name>
<dbReference type="PROSITE" id="PS51296">
    <property type="entry name" value="RIESKE"/>
    <property type="match status" value="1"/>
</dbReference>
<organism evidence="12 13">
    <name type="scientific">Streptomyces sp. 900116325</name>
    <dbReference type="NCBI Taxonomy" id="3154295"/>
    <lineage>
        <taxon>Bacteria</taxon>
        <taxon>Bacillati</taxon>
        <taxon>Actinomycetota</taxon>
        <taxon>Actinomycetes</taxon>
        <taxon>Kitasatosporales</taxon>
        <taxon>Streptomycetaceae</taxon>
        <taxon>Streptomyces</taxon>
    </lineage>
</organism>
<feature type="region of interest" description="Disordered" evidence="10">
    <location>
        <begin position="35"/>
        <end position="68"/>
    </location>
</feature>
<dbReference type="SUPFAM" id="SSF50022">
    <property type="entry name" value="ISP domain"/>
    <property type="match status" value="1"/>
</dbReference>
<evidence type="ECO:0000256" key="8">
    <source>
        <dbReference type="ARBA" id="ARBA00029586"/>
    </source>
</evidence>
<comment type="function">
    <text evidence="1">Iron-sulfur subunit of the cytochrome bc1 complex, an essential component of the respiratory electron transport chain required for ATP synthesis. The bc1 complex catalyzes the oxidation of menaquinol and the reduction of cytochrome c in the respiratory chain. The bc1 complex operates through a Q-cycle mechanism that couples electron transfer to generation of the proton gradient that drives ATP synthesis.</text>
</comment>
<gene>
    <name evidence="12" type="ORF">ABZV61_25690</name>
</gene>
<protein>
    <recommendedName>
        <fullName evidence="2">Cytochrome bc1 complex Rieske iron-sulfur subunit</fullName>
    </recommendedName>
    <alternativeName>
        <fullName evidence="8">Cytochrome bc1 reductase complex subunit QcrA</fullName>
    </alternativeName>
</protein>
<keyword evidence="7" id="KW-1015">Disulfide bond</keyword>
<evidence type="ECO:0000256" key="2">
    <source>
        <dbReference type="ARBA" id="ARBA00015816"/>
    </source>
</evidence>
<dbReference type="Gene3D" id="2.102.10.10">
    <property type="entry name" value="Rieske [2Fe-2S] iron-sulphur domain"/>
    <property type="match status" value="1"/>
</dbReference>
<dbReference type="InterPro" id="IPR036922">
    <property type="entry name" value="Rieske_2Fe-2S_sf"/>
</dbReference>
<evidence type="ECO:0000256" key="5">
    <source>
        <dbReference type="ARBA" id="ARBA00023004"/>
    </source>
</evidence>
<evidence type="ECO:0000256" key="10">
    <source>
        <dbReference type="SAM" id="MobiDB-lite"/>
    </source>
</evidence>
<evidence type="ECO:0000313" key="13">
    <source>
        <dbReference type="Proteomes" id="UP001550044"/>
    </source>
</evidence>
<comment type="cofactor">
    <cofactor evidence="9">
        <name>[2Fe-2S] cluster</name>
        <dbReference type="ChEBI" id="CHEBI:190135"/>
    </cofactor>
</comment>
<evidence type="ECO:0000256" key="1">
    <source>
        <dbReference type="ARBA" id="ARBA00002494"/>
    </source>
</evidence>
<reference evidence="12 13" key="1">
    <citation type="submission" date="2024-06" db="EMBL/GenBank/DDBJ databases">
        <title>The Natural Products Discovery Center: Release of the First 8490 Sequenced Strains for Exploring Actinobacteria Biosynthetic Diversity.</title>
        <authorList>
            <person name="Kalkreuter E."/>
            <person name="Kautsar S.A."/>
            <person name="Yang D."/>
            <person name="Bader C.D."/>
            <person name="Teijaro C.N."/>
            <person name="Fluegel L."/>
            <person name="Davis C.M."/>
            <person name="Simpson J.R."/>
            <person name="Lauterbach L."/>
            <person name="Steele A.D."/>
            <person name="Gui C."/>
            <person name="Meng S."/>
            <person name="Li G."/>
            <person name="Viehrig K."/>
            <person name="Ye F."/>
            <person name="Su P."/>
            <person name="Kiefer A.F."/>
            <person name="Nichols A."/>
            <person name="Cepeda A.J."/>
            <person name="Yan W."/>
            <person name="Fan B."/>
            <person name="Jiang Y."/>
            <person name="Adhikari A."/>
            <person name="Zheng C.-J."/>
            <person name="Schuster L."/>
            <person name="Cowan T.M."/>
            <person name="Smanski M.J."/>
            <person name="Chevrette M.G."/>
            <person name="De Carvalho L.P.S."/>
            <person name="Shen B."/>
        </authorList>
    </citation>
    <scope>NUCLEOTIDE SEQUENCE [LARGE SCALE GENOMIC DNA]</scope>
    <source>
        <strain evidence="12 13">NPDC005137</strain>
    </source>
</reference>
<dbReference type="RefSeq" id="WP_356499508.1">
    <property type="nucleotide sequence ID" value="NZ_JBEXIP010000023.1"/>
</dbReference>
<evidence type="ECO:0000256" key="6">
    <source>
        <dbReference type="ARBA" id="ARBA00023014"/>
    </source>
</evidence>